<evidence type="ECO:0000313" key="1">
    <source>
        <dbReference type="EMBL" id="CDD12574.1"/>
    </source>
</evidence>
<dbReference type="Proteomes" id="UP000014937">
    <property type="component" value="Unassembled WGS sequence"/>
</dbReference>
<dbReference type="InterPro" id="IPR045920">
    <property type="entry name" value="DUF6339"/>
</dbReference>
<gene>
    <name evidence="1" type="ORF">BN587_01101</name>
</gene>
<sequence>MELKFLTRESITEMKADDEKFIPMLISENRDDITSYLVNNNHIKNTGVSVDDFTLTEEEDFSVSDLSNTILLYSKMKNIPMRLAADERLWAWLTVEKFWDYIYYRRKGDWRNPKDNRAYYQSFFYTYGPSRSQVLNTVSRLWWAGYYTYDENRADKYELTKFYLKNAFASNILLLQSSKATANKDVRLGVLDGLKEWLEVNDLKFKRKYFVEPVKYLNIIGGVALLDFYNRQDIHDITLDCLRKKFENNVVH</sequence>
<reference evidence="1" key="1">
    <citation type="submission" date="2012-11" db="EMBL/GenBank/DDBJ databases">
        <title>Dependencies among metagenomic species, viruses, plasmids and units of genetic variation.</title>
        <authorList>
            <person name="Nielsen H.B."/>
            <person name="Almeida M."/>
            <person name="Juncker A.S."/>
            <person name="Rasmussen S."/>
            <person name="Li J."/>
            <person name="Sunagawa S."/>
            <person name="Plichta D."/>
            <person name="Gautier L."/>
            <person name="Le Chatelier E."/>
            <person name="Peletier E."/>
            <person name="Bonde I."/>
            <person name="Nielsen T."/>
            <person name="Manichanh C."/>
            <person name="Arumugam M."/>
            <person name="Batto J."/>
            <person name="Santos M.B.Q.D."/>
            <person name="Blom N."/>
            <person name="Borruel N."/>
            <person name="Burgdorf K.S."/>
            <person name="Boumezbeur F."/>
            <person name="Casellas F."/>
            <person name="Dore J."/>
            <person name="Guarner F."/>
            <person name="Hansen T."/>
            <person name="Hildebrand F."/>
            <person name="Kaas R.S."/>
            <person name="Kennedy S."/>
            <person name="Kristiansen K."/>
            <person name="Kultima J.R."/>
            <person name="Leonard P."/>
            <person name="Levenez F."/>
            <person name="Lund O."/>
            <person name="Moumen B."/>
            <person name="Le Paslier D."/>
            <person name="Pons N."/>
            <person name="Pedersen O."/>
            <person name="Prifti E."/>
            <person name="Qin J."/>
            <person name="Raes J."/>
            <person name="Tap J."/>
            <person name="Tims S."/>
            <person name="Ussery D.W."/>
            <person name="Yamada T."/>
            <person name="MetaHit consortium"/>
            <person name="Renault P."/>
            <person name="Sicheritz-Ponten T."/>
            <person name="Bork P."/>
            <person name="Wang J."/>
            <person name="Brunak S."/>
            <person name="Ehrlich S.D."/>
        </authorList>
    </citation>
    <scope>NUCLEOTIDE SEQUENCE [LARGE SCALE GENOMIC DNA]</scope>
</reference>
<name>R6X0B4_9FIRM</name>
<accession>R6X0B4</accession>
<dbReference type="Pfam" id="PF19866">
    <property type="entry name" value="DUF6339"/>
    <property type="match status" value="1"/>
</dbReference>
<dbReference type="EMBL" id="CBGL010000129">
    <property type="protein sequence ID" value="CDD12574.1"/>
    <property type="molecule type" value="Genomic_DNA"/>
</dbReference>
<evidence type="ECO:0000313" key="2">
    <source>
        <dbReference type="Proteomes" id="UP000014937"/>
    </source>
</evidence>
<organism evidence="1 2">
    <name type="scientific">Phascolarctobacterium succinatutens CAG:287</name>
    <dbReference type="NCBI Taxonomy" id="1263101"/>
    <lineage>
        <taxon>Bacteria</taxon>
        <taxon>Bacillati</taxon>
        <taxon>Bacillota</taxon>
        <taxon>Negativicutes</taxon>
        <taxon>Acidaminococcales</taxon>
        <taxon>Acidaminococcaceae</taxon>
        <taxon>Phascolarctobacterium</taxon>
    </lineage>
</organism>
<dbReference type="AlphaFoldDB" id="R6X0B4"/>
<comment type="caution">
    <text evidence="1">The sequence shown here is derived from an EMBL/GenBank/DDBJ whole genome shotgun (WGS) entry which is preliminary data.</text>
</comment>
<dbReference type="HOGENOM" id="CLU_067511_0_0_9"/>
<dbReference type="RefSeq" id="WP_021720164.1">
    <property type="nucleotide sequence ID" value="NZ_FR892793.1"/>
</dbReference>
<protein>
    <submittedName>
        <fullName evidence="1">Uncharacterized protein</fullName>
    </submittedName>
</protein>
<proteinExistence type="predicted"/>